<evidence type="ECO:0000313" key="4">
    <source>
        <dbReference type="Proteomes" id="UP001151760"/>
    </source>
</evidence>
<evidence type="ECO:0000313" key="3">
    <source>
        <dbReference type="EMBL" id="GJT71100.1"/>
    </source>
</evidence>
<sequence length="532" mass="60654">MQNPGDISNPTTAFDMALALMAKAFTLNDDTPTINNQRSSSNPSNMQIAQPGMNMDQDRQMLMVEDNVGNQFRPNVMQNVGNQVVQDTVQNPALAEEFDFMAAAGACEETERANANCKLENNLQLASTSGTQSDKAPVYDSDRSAEVHHSENCYNNDIFNMFTQEEQYTDLLEPIPEPHQVQQNDSNVISEYSSMEQSGGTVDQHPVNIEETHAYFESLYNNLATEVEKVNLVNRKIKETNAELTTELASSGLDLTYAPSTITTQKPTEGELDLLFKAMYDDYIGASIRHHAPRTARLLIHLRLLYEHRKPTKCSAFNAIIADMFQIAMFDANTFVNHFATPSNARLIGEPSRNLFTAQRQDFNCDPMVHMCHVRLTVSTMEPKNVKEAMTDPAWIESMQEELLQFKRLDVWVLVPLPDNIKPLTLKWLFKNKHDEENTVIRNKTRLVVRGYRQEEGIDFEESFAPVARMEAIRIFLAYWKRIFKKRTKRKPKTTKPSTEWKRQSQIEAKVSQSQKVNPDKVKSQPSEENTT</sequence>
<gene>
    <name evidence="3" type="ORF">Tco_1030386</name>
</gene>
<dbReference type="Pfam" id="PF07727">
    <property type="entry name" value="RVT_2"/>
    <property type="match status" value="1"/>
</dbReference>
<keyword evidence="4" id="KW-1185">Reference proteome</keyword>
<reference evidence="3" key="2">
    <citation type="submission" date="2022-01" db="EMBL/GenBank/DDBJ databases">
        <authorList>
            <person name="Yamashiro T."/>
            <person name="Shiraishi A."/>
            <person name="Satake H."/>
            <person name="Nakayama K."/>
        </authorList>
    </citation>
    <scope>NUCLEOTIDE SEQUENCE</scope>
</reference>
<reference evidence="3" key="1">
    <citation type="journal article" date="2022" name="Int. J. Mol. Sci.">
        <title>Draft Genome of Tanacetum Coccineum: Genomic Comparison of Closely Related Tanacetum-Family Plants.</title>
        <authorList>
            <person name="Yamashiro T."/>
            <person name="Shiraishi A."/>
            <person name="Nakayama K."/>
            <person name="Satake H."/>
        </authorList>
    </citation>
    <scope>NUCLEOTIDE SEQUENCE</scope>
</reference>
<name>A0ABQ5G7H6_9ASTR</name>
<dbReference type="InterPro" id="IPR013103">
    <property type="entry name" value="RVT_2"/>
</dbReference>
<dbReference type="Proteomes" id="UP001151760">
    <property type="component" value="Unassembled WGS sequence"/>
</dbReference>
<protein>
    <submittedName>
        <fullName evidence="3">Retrovirus-related pol polyprotein from transposon TNT 1-94</fullName>
    </submittedName>
</protein>
<evidence type="ECO:0000256" key="1">
    <source>
        <dbReference type="SAM" id="MobiDB-lite"/>
    </source>
</evidence>
<feature type="region of interest" description="Disordered" evidence="1">
    <location>
        <begin position="489"/>
        <end position="532"/>
    </location>
</feature>
<organism evidence="3 4">
    <name type="scientific">Tanacetum coccineum</name>
    <dbReference type="NCBI Taxonomy" id="301880"/>
    <lineage>
        <taxon>Eukaryota</taxon>
        <taxon>Viridiplantae</taxon>
        <taxon>Streptophyta</taxon>
        <taxon>Embryophyta</taxon>
        <taxon>Tracheophyta</taxon>
        <taxon>Spermatophyta</taxon>
        <taxon>Magnoliopsida</taxon>
        <taxon>eudicotyledons</taxon>
        <taxon>Gunneridae</taxon>
        <taxon>Pentapetalae</taxon>
        <taxon>asterids</taxon>
        <taxon>campanulids</taxon>
        <taxon>Asterales</taxon>
        <taxon>Asteraceae</taxon>
        <taxon>Asteroideae</taxon>
        <taxon>Anthemideae</taxon>
        <taxon>Anthemidinae</taxon>
        <taxon>Tanacetum</taxon>
    </lineage>
</organism>
<accession>A0ABQ5G7H6</accession>
<feature type="domain" description="Reverse transcriptase Ty1/copia-type" evidence="2">
    <location>
        <begin position="410"/>
        <end position="478"/>
    </location>
</feature>
<proteinExistence type="predicted"/>
<comment type="caution">
    <text evidence="3">The sequence shown here is derived from an EMBL/GenBank/DDBJ whole genome shotgun (WGS) entry which is preliminary data.</text>
</comment>
<dbReference type="EMBL" id="BQNB010018139">
    <property type="protein sequence ID" value="GJT71100.1"/>
    <property type="molecule type" value="Genomic_DNA"/>
</dbReference>
<evidence type="ECO:0000259" key="2">
    <source>
        <dbReference type="Pfam" id="PF07727"/>
    </source>
</evidence>
<feature type="compositionally biased region" description="Polar residues" evidence="1">
    <location>
        <begin position="506"/>
        <end position="517"/>
    </location>
</feature>